<gene>
    <name evidence="2" type="ORF">SS50377_19113</name>
    <name evidence="3" type="ORF">SS50377_26542</name>
</gene>
<dbReference type="Proteomes" id="UP000018208">
    <property type="component" value="Unassembled WGS sequence"/>
</dbReference>
<name>V6LCJ3_9EUKA</name>
<dbReference type="PANTHER" id="PTHR11247:SF8">
    <property type="entry name" value="PALMITOYL-PROTEIN THIOESTERASE 1"/>
    <property type="match status" value="1"/>
</dbReference>
<sequence>MLVVLIAQYPIVIMHGFDSSAHYMEIIRDTIQSEIENVIVINCEVGNGRWDSIFMEISHQIRLLSECISEHPITQNGYIGVGHSQGGYLIRAMLEEYNHKAAPMVRFISLSGPQRGFFCGVKSKCHGNYLPTFVQKLLFYFQYKGFVQSRLSPAQYWRNPYKLKAYAKKAASLPFIHNIRDYNIQRKINFMYVDKIVLFGGPIDEVISPWQSAFFGVWKEGSDSDIQLYQDREEYKTDTFGLRSMVEQKRVIFEETNLHHGDYTTNQKFIAERIVPHLRMN</sequence>
<dbReference type="OrthoDB" id="10263094at2759"/>
<evidence type="ECO:0000313" key="2">
    <source>
        <dbReference type="EMBL" id="EST41396.1"/>
    </source>
</evidence>
<dbReference type="Pfam" id="PF02089">
    <property type="entry name" value="Palm_thioest"/>
    <property type="match status" value="1"/>
</dbReference>
<keyword evidence="1" id="KW-0378">Hydrolase</keyword>
<evidence type="ECO:0000313" key="3">
    <source>
        <dbReference type="EMBL" id="KAH0572332.1"/>
    </source>
</evidence>
<organism evidence="2">
    <name type="scientific">Spironucleus salmonicida</name>
    <dbReference type="NCBI Taxonomy" id="348837"/>
    <lineage>
        <taxon>Eukaryota</taxon>
        <taxon>Metamonada</taxon>
        <taxon>Diplomonadida</taxon>
        <taxon>Hexamitidae</taxon>
        <taxon>Hexamitinae</taxon>
        <taxon>Spironucleus</taxon>
    </lineage>
</organism>
<dbReference type="InterPro" id="IPR029058">
    <property type="entry name" value="AB_hydrolase_fold"/>
</dbReference>
<evidence type="ECO:0000256" key="1">
    <source>
        <dbReference type="ARBA" id="ARBA00022801"/>
    </source>
</evidence>
<dbReference type="EMBL" id="AUWU02000006">
    <property type="protein sequence ID" value="KAH0572332.1"/>
    <property type="molecule type" value="Genomic_DNA"/>
</dbReference>
<keyword evidence="4" id="KW-1185">Reference proteome</keyword>
<protein>
    <submittedName>
        <fullName evidence="2">Palmitoyl-protein thioesterase</fullName>
    </submittedName>
</protein>
<dbReference type="SUPFAM" id="SSF53474">
    <property type="entry name" value="alpha/beta-Hydrolases"/>
    <property type="match status" value="1"/>
</dbReference>
<dbReference type="GO" id="GO:0016790">
    <property type="term" value="F:thiolester hydrolase activity"/>
    <property type="evidence" value="ECO:0007669"/>
    <property type="project" value="TreeGrafter"/>
</dbReference>
<dbReference type="GO" id="GO:0005764">
    <property type="term" value="C:lysosome"/>
    <property type="evidence" value="ECO:0007669"/>
    <property type="project" value="TreeGrafter"/>
</dbReference>
<dbReference type="EMBL" id="KI546170">
    <property type="protein sequence ID" value="EST41396.1"/>
    <property type="molecule type" value="Genomic_DNA"/>
</dbReference>
<dbReference type="Gene3D" id="3.40.50.1820">
    <property type="entry name" value="alpha/beta hydrolase"/>
    <property type="match status" value="1"/>
</dbReference>
<proteinExistence type="predicted"/>
<dbReference type="PANTHER" id="PTHR11247">
    <property type="entry name" value="PALMITOYL-PROTEIN THIOESTERASE/DOLICHYLDIPHOSPHATASE 1"/>
    <property type="match status" value="1"/>
</dbReference>
<accession>V6LCJ3</accession>
<dbReference type="AlphaFoldDB" id="V6LCJ3"/>
<reference evidence="2 3" key="1">
    <citation type="journal article" date="2014" name="PLoS Genet.">
        <title>The Genome of Spironucleus salmonicida Highlights a Fish Pathogen Adapted to Fluctuating Environments.</title>
        <authorList>
            <person name="Xu F."/>
            <person name="Jerlstrom-Hultqvist J."/>
            <person name="Einarsson E."/>
            <person name="Astvaldsson A."/>
            <person name="Svard S.G."/>
            <person name="Andersson J.O."/>
        </authorList>
    </citation>
    <scope>NUCLEOTIDE SEQUENCE</scope>
    <source>
        <strain evidence="3">ATCC 50377</strain>
    </source>
</reference>
<dbReference type="VEuPathDB" id="GiardiaDB:SS50377_26542"/>
<evidence type="ECO:0000313" key="4">
    <source>
        <dbReference type="Proteomes" id="UP000018208"/>
    </source>
</evidence>
<reference evidence="3" key="2">
    <citation type="submission" date="2020-12" db="EMBL/GenBank/DDBJ databases">
        <title>New Spironucleus salmonicida genome in near-complete chromosomes.</title>
        <authorList>
            <person name="Xu F."/>
            <person name="Kurt Z."/>
            <person name="Jimenez-Gonzalez A."/>
            <person name="Astvaldsson A."/>
            <person name="Andersson J.O."/>
            <person name="Svard S.G."/>
        </authorList>
    </citation>
    <scope>NUCLEOTIDE SEQUENCE</scope>
    <source>
        <strain evidence="3">ATCC 50377</strain>
    </source>
</reference>